<evidence type="ECO:0000313" key="2">
    <source>
        <dbReference type="Proteomes" id="UP000017908"/>
    </source>
</evidence>
<accession>R7MW85</accession>
<organism evidence="1 2">
    <name type="scientific">Megasphaera elsdenii CAG:570</name>
    <dbReference type="NCBI Taxonomy" id="1263087"/>
    <lineage>
        <taxon>Bacteria</taxon>
        <taxon>Bacillati</taxon>
        <taxon>Bacillota</taxon>
        <taxon>Negativicutes</taxon>
        <taxon>Veillonellales</taxon>
        <taxon>Veillonellaceae</taxon>
        <taxon>Megasphaera</taxon>
    </lineage>
</organism>
<dbReference type="Proteomes" id="UP000017908">
    <property type="component" value="Unassembled WGS sequence"/>
</dbReference>
<evidence type="ECO:0008006" key="3">
    <source>
        <dbReference type="Google" id="ProtNLM"/>
    </source>
</evidence>
<name>R7MW85_MEGEL</name>
<evidence type="ECO:0000313" key="1">
    <source>
        <dbReference type="EMBL" id="CDF04616.1"/>
    </source>
</evidence>
<dbReference type="AlphaFoldDB" id="R7MW85"/>
<comment type="caution">
    <text evidence="1">The sequence shown here is derived from an EMBL/GenBank/DDBJ whole genome shotgun (WGS) entry which is preliminary data.</text>
</comment>
<dbReference type="InterPro" id="IPR038667">
    <property type="entry name" value="XkdH-like_sf"/>
</dbReference>
<proteinExistence type="predicted"/>
<dbReference type="Gene3D" id="2.40.10.370">
    <property type="entry name" value="Protein of unknown function DUF3599"/>
    <property type="match status" value="1"/>
</dbReference>
<sequence length="122" mass="14388">MTMPWNRCKNLLMKYMYKDRVTVYRQQAVKDDDGADDYTMQAVYQELPCHLTQYGKEMQSGQNPREFFTKTDLRICLDPEYDILPNDVLVIVHVGQTFTLNAAKAFKYPDHQEISVRREDEA</sequence>
<reference evidence="1" key="1">
    <citation type="submission" date="2012-11" db="EMBL/GenBank/DDBJ databases">
        <title>Dependencies among metagenomic species, viruses, plasmids and units of genetic variation.</title>
        <authorList>
            <person name="Nielsen H.B."/>
            <person name="Almeida M."/>
            <person name="Juncker A.S."/>
            <person name="Rasmussen S."/>
            <person name="Li J."/>
            <person name="Sunagawa S."/>
            <person name="Plichta D."/>
            <person name="Gautier L."/>
            <person name="Le Chatelier E."/>
            <person name="Peletier E."/>
            <person name="Bonde I."/>
            <person name="Nielsen T."/>
            <person name="Manichanh C."/>
            <person name="Arumugam M."/>
            <person name="Batto J."/>
            <person name="Santos M.B.Q.D."/>
            <person name="Blom N."/>
            <person name="Borruel N."/>
            <person name="Burgdorf K.S."/>
            <person name="Boumezbeur F."/>
            <person name="Casellas F."/>
            <person name="Dore J."/>
            <person name="Guarner F."/>
            <person name="Hansen T."/>
            <person name="Hildebrand F."/>
            <person name="Kaas R.S."/>
            <person name="Kennedy S."/>
            <person name="Kristiansen K."/>
            <person name="Kultima J.R."/>
            <person name="Leonard P."/>
            <person name="Levenez F."/>
            <person name="Lund O."/>
            <person name="Moumen B."/>
            <person name="Le Paslier D."/>
            <person name="Pons N."/>
            <person name="Pedersen O."/>
            <person name="Prifti E."/>
            <person name="Qin J."/>
            <person name="Raes J."/>
            <person name="Tap J."/>
            <person name="Tims S."/>
            <person name="Ussery D.W."/>
            <person name="Yamada T."/>
            <person name="MetaHit consortium"/>
            <person name="Renault P."/>
            <person name="Sicheritz-Ponten T."/>
            <person name="Bork P."/>
            <person name="Wang J."/>
            <person name="Brunak S."/>
            <person name="Ehrlich S.D."/>
        </authorList>
    </citation>
    <scope>NUCLEOTIDE SEQUENCE [LARGE SCALE GENOMIC DNA]</scope>
</reference>
<gene>
    <name evidence="1" type="ORF">BN715_00050</name>
</gene>
<dbReference type="EMBL" id="CBKE010000113">
    <property type="protein sequence ID" value="CDF04616.1"/>
    <property type="molecule type" value="Genomic_DNA"/>
</dbReference>
<protein>
    <recommendedName>
        <fullName evidence="3">Phage protein</fullName>
    </recommendedName>
</protein>